<dbReference type="InterPro" id="IPR036249">
    <property type="entry name" value="Thioredoxin-like_sf"/>
</dbReference>
<dbReference type="EC" id="5.99.1.4" evidence="1"/>
<dbReference type="InterPro" id="IPR014440">
    <property type="entry name" value="HCCAis_GSTk"/>
</dbReference>
<evidence type="ECO:0000313" key="4">
    <source>
        <dbReference type="Proteomes" id="UP000276029"/>
    </source>
</evidence>
<dbReference type="Gene3D" id="3.40.30.10">
    <property type="entry name" value="Glutaredoxin"/>
    <property type="match status" value="1"/>
</dbReference>
<keyword evidence="1 3" id="KW-0413">Isomerase</keyword>
<dbReference type="EMBL" id="RBWX01000007">
    <property type="protein sequence ID" value="RKS90690.1"/>
    <property type="molecule type" value="Genomic_DNA"/>
</dbReference>
<dbReference type="PIRSF" id="PIRSF006386">
    <property type="entry name" value="HCCAis_GSTk"/>
    <property type="match status" value="1"/>
</dbReference>
<comment type="caution">
    <text evidence="3">The sequence shown here is derived from an EMBL/GenBank/DDBJ whole genome shotgun (WGS) entry which is preliminary data.</text>
</comment>
<protein>
    <recommendedName>
        <fullName evidence="1">2-hydroxychromene-2-carboxylate isomerase</fullName>
        <ecNumber evidence="1">5.99.1.4</ecNumber>
    </recommendedName>
</protein>
<evidence type="ECO:0000313" key="3">
    <source>
        <dbReference type="EMBL" id="RKS90690.1"/>
    </source>
</evidence>
<comment type="catalytic activity">
    <reaction evidence="1">
        <text>2-hydroxychromene-2-carboxylate = (3E)-4-(2-hydroxyphenyl)-2-oxobut-3-enoate</text>
        <dbReference type="Rhea" id="RHEA:27401"/>
        <dbReference type="ChEBI" id="CHEBI:59350"/>
        <dbReference type="ChEBI" id="CHEBI:59353"/>
        <dbReference type="EC" id="5.99.1.4"/>
    </reaction>
</comment>
<dbReference type="PANTHER" id="PTHR42943:SF2">
    <property type="entry name" value="GLUTATHIONE S-TRANSFERASE KAPPA 1"/>
    <property type="match status" value="1"/>
</dbReference>
<proteinExistence type="inferred from homology"/>
<keyword evidence="4" id="KW-1185">Reference proteome</keyword>
<comment type="similarity">
    <text evidence="1">Belongs to the GST superfamily. NadH family.</text>
</comment>
<evidence type="ECO:0000259" key="2">
    <source>
        <dbReference type="Pfam" id="PF01323"/>
    </source>
</evidence>
<gene>
    <name evidence="3" type="ORF">DFR51_0230</name>
</gene>
<reference evidence="3 4" key="1">
    <citation type="submission" date="2018-10" db="EMBL/GenBank/DDBJ databases">
        <title>Genomic Encyclopedia of Type Strains, Phase IV (KMG-IV): sequencing the most valuable type-strain genomes for metagenomic binning, comparative biology and taxonomic classification.</title>
        <authorList>
            <person name="Goeker M."/>
        </authorList>
    </citation>
    <scope>NUCLEOTIDE SEQUENCE [LARGE SCALE GENOMIC DNA]</scope>
    <source>
        <strain evidence="3 4">DSM 19791</strain>
    </source>
</reference>
<dbReference type="GO" id="GO:0016853">
    <property type="term" value="F:isomerase activity"/>
    <property type="evidence" value="ECO:0007669"/>
    <property type="project" value="UniProtKB-KW"/>
</dbReference>
<dbReference type="Proteomes" id="UP000276029">
    <property type="component" value="Unassembled WGS sequence"/>
</dbReference>
<dbReference type="Pfam" id="PF01323">
    <property type="entry name" value="DSBA"/>
    <property type="match status" value="1"/>
</dbReference>
<sequence>MLTIFNDRMAHGAKRCNLSHMTTLSADVFWSFRSPYSYLAARRYRALTEEYDLRINLRPVYPLAIRQPDFFETNHPNWLGYTMRDFVRVAQYLEIPVAPPRPDPIVQNMFTREIAADQPYIFRLTRLGQAAARRGAGLAFADEASRLIWGGTENWHEGDHLAGAATRAGLDFAELEAEAAADAEALDAEIAANQQALEKAGHWGVPTLVFDGEPFFGQDRIDIAVWRMKQAGLEAR</sequence>
<dbReference type="SUPFAM" id="SSF52833">
    <property type="entry name" value="Thioredoxin-like"/>
    <property type="match status" value="1"/>
</dbReference>
<name>A0ABX9SZV8_SPHMI</name>
<dbReference type="InterPro" id="IPR051924">
    <property type="entry name" value="GST_Kappa/NadH"/>
</dbReference>
<dbReference type="InterPro" id="IPR001853">
    <property type="entry name" value="DSBA-like_thioredoxin_dom"/>
</dbReference>
<dbReference type="PANTHER" id="PTHR42943">
    <property type="entry name" value="GLUTATHIONE S-TRANSFERASE KAPPA"/>
    <property type="match status" value="1"/>
</dbReference>
<organism evidence="3 4">
    <name type="scientific">Sphingosinicella microcystinivorans</name>
    <dbReference type="NCBI Taxonomy" id="335406"/>
    <lineage>
        <taxon>Bacteria</taxon>
        <taxon>Pseudomonadati</taxon>
        <taxon>Pseudomonadota</taxon>
        <taxon>Alphaproteobacteria</taxon>
        <taxon>Sphingomonadales</taxon>
        <taxon>Sphingosinicellaceae</taxon>
        <taxon>Sphingosinicella</taxon>
    </lineage>
</organism>
<accession>A0ABX9SZV8</accession>
<feature type="domain" description="DSBA-like thioredoxin" evidence="2">
    <location>
        <begin position="27"/>
        <end position="222"/>
    </location>
</feature>
<evidence type="ECO:0000256" key="1">
    <source>
        <dbReference type="PIRNR" id="PIRNR006386"/>
    </source>
</evidence>